<dbReference type="Proteomes" id="UP001595993">
    <property type="component" value="Unassembled WGS sequence"/>
</dbReference>
<evidence type="ECO:0000259" key="2">
    <source>
        <dbReference type="SMART" id="SM00530"/>
    </source>
</evidence>
<gene>
    <name evidence="3" type="ORF">ACFO9E_27655</name>
</gene>
<organism evidence="3 4">
    <name type="scientific">Streptomyces maoxianensis</name>
    <dbReference type="NCBI Taxonomy" id="1459942"/>
    <lineage>
        <taxon>Bacteria</taxon>
        <taxon>Bacillati</taxon>
        <taxon>Actinomycetota</taxon>
        <taxon>Actinomycetes</taxon>
        <taxon>Kitasatosporales</taxon>
        <taxon>Streptomycetaceae</taxon>
        <taxon>Streptomyces</taxon>
    </lineage>
</organism>
<name>A0ABV9GB60_9ACTN</name>
<reference evidence="4" key="1">
    <citation type="journal article" date="2019" name="Int. J. Syst. Evol. Microbiol.">
        <title>The Global Catalogue of Microorganisms (GCM) 10K type strain sequencing project: providing services to taxonomists for standard genome sequencing and annotation.</title>
        <authorList>
            <consortium name="The Broad Institute Genomics Platform"/>
            <consortium name="The Broad Institute Genome Sequencing Center for Infectious Disease"/>
            <person name="Wu L."/>
            <person name="Ma J."/>
        </authorList>
    </citation>
    <scope>NUCLEOTIDE SEQUENCE [LARGE SCALE GENOMIC DNA]</scope>
    <source>
        <strain evidence="4">CGMCC 4.7139</strain>
    </source>
</reference>
<dbReference type="Pfam" id="PF13560">
    <property type="entry name" value="HTH_31"/>
    <property type="match status" value="1"/>
</dbReference>
<accession>A0ABV9GB60</accession>
<evidence type="ECO:0000313" key="4">
    <source>
        <dbReference type="Proteomes" id="UP001595993"/>
    </source>
</evidence>
<sequence>MSVLPDPGASRAVLIGTSRYDHLEQLPAVSNNLTALAGILTGPLSLRMPAPHVTVVENPPDPATVMEPLRQAAAEATDTLLVYYAGHGLIDPHDALTLALPHTQPDRVETCLNYDWLRQILLGSRAERHIVLLDCCYSGLALGRMSAPQGLADQAAVEGTFLLAASAETRTALAPIGDTHTAFTGALLDTLRHGIPGGPPLLDLETVYRHLRLTLEARAHPVPQARNRNSGARVALGRNHADLPAAPATAAAGAEPDRRLWPDPASIRTVTGFFTNLAAVREASGLTQQEVSRRSAGRISTGSVSRLVNRDTLPATWATTAAYLSACGVPDDQIRQWHSTWQELRQNAATTQTATSAAPHGDTTEPGKARRFSVFWRGRGH</sequence>
<dbReference type="Gene3D" id="3.40.50.1460">
    <property type="match status" value="1"/>
</dbReference>
<dbReference type="SMART" id="SM00530">
    <property type="entry name" value="HTH_XRE"/>
    <property type="match status" value="1"/>
</dbReference>
<dbReference type="Pfam" id="PF00656">
    <property type="entry name" value="Peptidase_C14"/>
    <property type="match status" value="1"/>
</dbReference>
<evidence type="ECO:0000256" key="1">
    <source>
        <dbReference type="SAM" id="MobiDB-lite"/>
    </source>
</evidence>
<dbReference type="InterPro" id="IPR011600">
    <property type="entry name" value="Pept_C14_caspase"/>
</dbReference>
<dbReference type="SUPFAM" id="SSF52129">
    <property type="entry name" value="Caspase-like"/>
    <property type="match status" value="1"/>
</dbReference>
<feature type="compositionally biased region" description="Low complexity" evidence="1">
    <location>
        <begin position="348"/>
        <end position="358"/>
    </location>
</feature>
<evidence type="ECO:0000313" key="3">
    <source>
        <dbReference type="EMBL" id="MFC4611535.1"/>
    </source>
</evidence>
<dbReference type="CDD" id="cd00093">
    <property type="entry name" value="HTH_XRE"/>
    <property type="match status" value="1"/>
</dbReference>
<feature type="domain" description="HTH cro/C1-type" evidence="2">
    <location>
        <begin position="276"/>
        <end position="334"/>
    </location>
</feature>
<dbReference type="NCBIfam" id="NF047832">
    <property type="entry name" value="caspase_w_EACC1"/>
    <property type="match status" value="1"/>
</dbReference>
<dbReference type="EMBL" id="JBHSFE010000026">
    <property type="protein sequence ID" value="MFC4611535.1"/>
    <property type="molecule type" value="Genomic_DNA"/>
</dbReference>
<dbReference type="RefSeq" id="WP_381200781.1">
    <property type="nucleotide sequence ID" value="NZ_JBHSFE010000026.1"/>
</dbReference>
<feature type="region of interest" description="Disordered" evidence="1">
    <location>
        <begin position="348"/>
        <end position="368"/>
    </location>
</feature>
<proteinExistence type="predicted"/>
<dbReference type="InterPro" id="IPR001387">
    <property type="entry name" value="Cro/C1-type_HTH"/>
</dbReference>
<protein>
    <submittedName>
        <fullName evidence="3">Caspase family protein</fullName>
    </submittedName>
</protein>
<keyword evidence="4" id="KW-1185">Reference proteome</keyword>
<comment type="caution">
    <text evidence="3">The sequence shown here is derived from an EMBL/GenBank/DDBJ whole genome shotgun (WGS) entry which is preliminary data.</text>
</comment>
<dbReference type="InterPro" id="IPR029030">
    <property type="entry name" value="Caspase-like_dom_sf"/>
</dbReference>